<dbReference type="SUPFAM" id="SSF49313">
    <property type="entry name" value="Cadherin-like"/>
    <property type="match status" value="5"/>
</dbReference>
<dbReference type="PROSITE" id="PS00010">
    <property type="entry name" value="ASX_HYDROXYL"/>
    <property type="match status" value="2"/>
</dbReference>
<reference evidence="12" key="1">
    <citation type="submission" date="2025-08" db="UniProtKB">
        <authorList>
            <consortium name="Ensembl"/>
        </authorList>
    </citation>
    <scope>IDENTIFICATION</scope>
</reference>
<evidence type="ECO:0000313" key="13">
    <source>
        <dbReference type="Proteomes" id="UP000261520"/>
    </source>
</evidence>
<dbReference type="Pfam" id="PF00028">
    <property type="entry name" value="Cadherin"/>
    <property type="match status" value="4"/>
</dbReference>
<comment type="caution">
    <text evidence="9">Lacks conserved residue(s) required for the propagation of feature annotation.</text>
</comment>
<dbReference type="PROSITE" id="PS50026">
    <property type="entry name" value="EGF_3"/>
    <property type="match status" value="3"/>
</dbReference>
<keyword evidence="9" id="KW-0245">EGF-like domain</keyword>
<keyword evidence="13" id="KW-1185">Reference proteome</keyword>
<keyword evidence="6" id="KW-0472">Membrane</keyword>
<dbReference type="InterPro" id="IPR018097">
    <property type="entry name" value="EGF_Ca-bd_CS"/>
</dbReference>
<feature type="domain" description="Cadherin" evidence="11">
    <location>
        <begin position="107"/>
        <end position="212"/>
    </location>
</feature>
<dbReference type="PROSITE" id="PS00232">
    <property type="entry name" value="CADHERIN_1"/>
    <property type="match status" value="1"/>
</dbReference>
<dbReference type="GO" id="GO:0008013">
    <property type="term" value="F:beta-catenin binding"/>
    <property type="evidence" value="ECO:0007669"/>
    <property type="project" value="TreeGrafter"/>
</dbReference>
<dbReference type="InterPro" id="IPR015919">
    <property type="entry name" value="Cadherin-like_sf"/>
</dbReference>
<dbReference type="PROSITE" id="PS01186">
    <property type="entry name" value="EGF_2"/>
    <property type="match status" value="2"/>
</dbReference>
<keyword evidence="3" id="KW-0677">Repeat</keyword>
<dbReference type="InterPro" id="IPR000742">
    <property type="entry name" value="EGF"/>
</dbReference>
<dbReference type="Pfam" id="PF00008">
    <property type="entry name" value="EGF"/>
    <property type="match status" value="2"/>
</dbReference>
<dbReference type="GO" id="GO:0016477">
    <property type="term" value="P:cell migration"/>
    <property type="evidence" value="ECO:0007669"/>
    <property type="project" value="TreeGrafter"/>
</dbReference>
<reference evidence="12" key="2">
    <citation type="submission" date="2025-09" db="UniProtKB">
        <authorList>
            <consortium name="Ensembl"/>
        </authorList>
    </citation>
    <scope>IDENTIFICATION</scope>
</reference>
<dbReference type="Gene3D" id="2.60.40.60">
    <property type="entry name" value="Cadherins"/>
    <property type="match status" value="5"/>
</dbReference>
<dbReference type="STRING" id="409849.ENSPMGP00000016146"/>
<dbReference type="SMART" id="SM00179">
    <property type="entry name" value="EGF_CA"/>
    <property type="match status" value="2"/>
</dbReference>
<evidence type="ECO:0000256" key="3">
    <source>
        <dbReference type="ARBA" id="ARBA00022737"/>
    </source>
</evidence>
<dbReference type="Gene3D" id="2.10.25.10">
    <property type="entry name" value="Laminin"/>
    <property type="match status" value="3"/>
</dbReference>
<proteinExistence type="predicted"/>
<dbReference type="FunFam" id="2.60.40.60:FF:000020">
    <property type="entry name" value="Dachsous cadherin-related 1b"/>
    <property type="match status" value="1"/>
</dbReference>
<dbReference type="SUPFAM" id="SSF57196">
    <property type="entry name" value="EGF/Laminin"/>
    <property type="match status" value="2"/>
</dbReference>
<dbReference type="PRINTS" id="PR00205">
    <property type="entry name" value="CADHERIN"/>
</dbReference>
<dbReference type="GO" id="GO:0009653">
    <property type="term" value="P:anatomical structure morphogenesis"/>
    <property type="evidence" value="ECO:0007669"/>
    <property type="project" value="UniProtKB-ARBA"/>
</dbReference>
<feature type="disulfide bond" evidence="9">
    <location>
        <begin position="654"/>
        <end position="663"/>
    </location>
</feature>
<evidence type="ECO:0000256" key="1">
    <source>
        <dbReference type="ARBA" id="ARBA00004370"/>
    </source>
</evidence>
<keyword evidence="7 9" id="KW-1015">Disulfide bond</keyword>
<dbReference type="PANTHER" id="PTHR24027">
    <property type="entry name" value="CADHERIN-23"/>
    <property type="match status" value="1"/>
</dbReference>
<evidence type="ECO:0000256" key="5">
    <source>
        <dbReference type="ARBA" id="ARBA00022989"/>
    </source>
</evidence>
<dbReference type="Proteomes" id="UP000261520">
    <property type="component" value="Unplaced"/>
</dbReference>
<protein>
    <submittedName>
        <fullName evidence="12">Uncharacterized protein</fullName>
    </submittedName>
</protein>
<feature type="domain" description="EGF-like" evidence="10">
    <location>
        <begin position="704"/>
        <end position="737"/>
    </location>
</feature>
<evidence type="ECO:0000256" key="2">
    <source>
        <dbReference type="ARBA" id="ARBA00022692"/>
    </source>
</evidence>
<organism evidence="12 13">
    <name type="scientific">Periophthalmus magnuspinnatus</name>
    <dbReference type="NCBI Taxonomy" id="409849"/>
    <lineage>
        <taxon>Eukaryota</taxon>
        <taxon>Metazoa</taxon>
        <taxon>Chordata</taxon>
        <taxon>Craniata</taxon>
        <taxon>Vertebrata</taxon>
        <taxon>Euteleostomi</taxon>
        <taxon>Actinopterygii</taxon>
        <taxon>Neopterygii</taxon>
        <taxon>Teleostei</taxon>
        <taxon>Neoteleostei</taxon>
        <taxon>Acanthomorphata</taxon>
        <taxon>Gobiaria</taxon>
        <taxon>Gobiiformes</taxon>
        <taxon>Gobioidei</taxon>
        <taxon>Gobiidae</taxon>
        <taxon>Oxudercinae</taxon>
        <taxon>Periophthalmus</taxon>
    </lineage>
</organism>
<dbReference type="AlphaFoldDB" id="A0A3B4AI51"/>
<keyword evidence="4 8" id="KW-0106">Calcium</keyword>
<feature type="domain" description="Cadherin" evidence="11">
    <location>
        <begin position="315"/>
        <end position="419"/>
    </location>
</feature>
<dbReference type="InterPro" id="IPR001881">
    <property type="entry name" value="EGF-like_Ca-bd_dom"/>
</dbReference>
<dbReference type="PROSITE" id="PS01187">
    <property type="entry name" value="EGF_CA"/>
    <property type="match status" value="1"/>
</dbReference>
<dbReference type="InterPro" id="IPR039808">
    <property type="entry name" value="Cadherin"/>
</dbReference>
<evidence type="ECO:0000256" key="4">
    <source>
        <dbReference type="ARBA" id="ARBA00022837"/>
    </source>
</evidence>
<dbReference type="CDD" id="cd00054">
    <property type="entry name" value="EGF_CA"/>
    <property type="match status" value="3"/>
</dbReference>
<dbReference type="GO" id="GO:0007156">
    <property type="term" value="P:homophilic cell adhesion via plasma membrane adhesion molecules"/>
    <property type="evidence" value="ECO:0007669"/>
    <property type="project" value="InterPro"/>
</dbReference>
<dbReference type="FunFam" id="2.60.40.60:FF:000106">
    <property type="entry name" value="FAT atypical cadherin 4"/>
    <property type="match status" value="1"/>
</dbReference>
<feature type="domain" description="Cadherin" evidence="11">
    <location>
        <begin position="213"/>
        <end position="316"/>
    </location>
</feature>
<evidence type="ECO:0000256" key="8">
    <source>
        <dbReference type="PROSITE-ProRule" id="PRU00043"/>
    </source>
</evidence>
<feature type="domain" description="EGF-like" evidence="10">
    <location>
        <begin position="666"/>
        <end position="702"/>
    </location>
</feature>
<comment type="subcellular location">
    <subcellularLocation>
        <location evidence="1">Membrane</location>
    </subcellularLocation>
</comment>
<dbReference type="PROSITE" id="PS50268">
    <property type="entry name" value="CADHERIN_2"/>
    <property type="match status" value="4"/>
</dbReference>
<sequence>MENGNETQLTDEVSLGKFKTEKKKKYLPVSCSYGQIVYSIAAGQVDKFAIDSQNGTITTLDIFDYEQHQTSFDLTIKATNPGSHSLFSLAQVSIQLVDVNDFIPSFKEKEFYFSVPKGVPIGTRVGRVEATDGDLGPEGRVFYVIFGQNKYVGFDIHQTSGEIYTTGSLRKQGNTNVVLKVLAKNPGIITGTEVDEALVIVSVINTNDAPRFTFMEYFVNITEDSPVGTYVTTITALDQDSLLNNLFYSIQDGNTHFSFAVNPSNGIILVNTPLDREQWPFYNLTLTATDFGFPPATGTTNVIVTIGDVNDNAPLLTITEAEIKENLPQGSLVGKLNAIDSDLPPNQGPFTYWLVNPLMDSAFSLTPDGILFTTRPLDREKISVYQVLVASKDSGIPAMTSTTTFQINTLDENDNPPIGKNIVIEVKYFGSSFQGGMIGNVQPEDPDQSDTFTCTIKSAPMNMFSIANGSCELWSAPFQGEATYNITIEATDQLHYPVNNSVYVNYKGFMNASVDNCILFYVSSSAVENFLANNYLKFVKALDSLFNLQASKTHVFGIKEIGSEVLLLAAIKNYNGQYLSREVARGVSSDHKKLLESQSNVTFSHITSDPCLTIPCRNGATCNQNLLISQDVAVLQSPAVIFVSPPKEIFNCTCPVGFTGEVCEVDIDECEQSPCENGGTCLNSPGGFHCECKAGFSGTVCSIDIEKCLKMNCQNNGTCVNIDDVYRCQCLPGFEGM</sequence>
<dbReference type="GO" id="GO:0045296">
    <property type="term" value="F:cadherin binding"/>
    <property type="evidence" value="ECO:0007669"/>
    <property type="project" value="TreeGrafter"/>
</dbReference>
<dbReference type="PANTHER" id="PTHR24027:SF438">
    <property type="entry name" value="CADHERIN 23"/>
    <property type="match status" value="1"/>
</dbReference>
<dbReference type="SMART" id="SM00112">
    <property type="entry name" value="CA"/>
    <property type="match status" value="4"/>
</dbReference>
<accession>A0A3B4AI51</accession>
<dbReference type="GO" id="GO:0016342">
    <property type="term" value="C:catenin complex"/>
    <property type="evidence" value="ECO:0007669"/>
    <property type="project" value="TreeGrafter"/>
</dbReference>
<dbReference type="InterPro" id="IPR000152">
    <property type="entry name" value="EGF-type_Asp/Asn_hydroxyl_site"/>
</dbReference>
<keyword evidence="2" id="KW-0812">Transmembrane</keyword>
<evidence type="ECO:0000313" key="12">
    <source>
        <dbReference type="Ensembl" id="ENSPMGP00000016146.1"/>
    </source>
</evidence>
<dbReference type="PROSITE" id="PS00022">
    <property type="entry name" value="EGF_1"/>
    <property type="match status" value="2"/>
</dbReference>
<evidence type="ECO:0000256" key="9">
    <source>
        <dbReference type="PROSITE-ProRule" id="PRU00076"/>
    </source>
</evidence>
<evidence type="ECO:0000256" key="6">
    <source>
        <dbReference type="ARBA" id="ARBA00023136"/>
    </source>
</evidence>
<dbReference type="FunFam" id="2.10.25.10:FF:000125">
    <property type="entry name" value="Neurogenic locus notch protein-like"/>
    <property type="match status" value="1"/>
</dbReference>
<keyword evidence="5" id="KW-1133">Transmembrane helix</keyword>
<dbReference type="GO" id="GO:0005509">
    <property type="term" value="F:calcium ion binding"/>
    <property type="evidence" value="ECO:0007669"/>
    <property type="project" value="UniProtKB-UniRule"/>
</dbReference>
<evidence type="ECO:0000259" key="11">
    <source>
        <dbReference type="PROSITE" id="PS50268"/>
    </source>
</evidence>
<evidence type="ECO:0000259" key="10">
    <source>
        <dbReference type="PROSITE" id="PS50026"/>
    </source>
</evidence>
<dbReference type="InterPro" id="IPR020894">
    <property type="entry name" value="Cadherin_CS"/>
</dbReference>
<name>A0A3B4AI51_9GOBI</name>
<evidence type="ECO:0000256" key="7">
    <source>
        <dbReference type="ARBA" id="ARBA00023157"/>
    </source>
</evidence>
<feature type="domain" description="EGF-like" evidence="10">
    <location>
        <begin position="607"/>
        <end position="664"/>
    </location>
</feature>
<dbReference type="InterPro" id="IPR002126">
    <property type="entry name" value="Cadherin-like_dom"/>
</dbReference>
<feature type="disulfide bond" evidence="9">
    <location>
        <begin position="692"/>
        <end position="701"/>
    </location>
</feature>
<dbReference type="Ensembl" id="ENSPMGT00000017226.1">
    <property type="protein sequence ID" value="ENSPMGP00000016146.1"/>
    <property type="gene ID" value="ENSPMGG00000013255.1"/>
</dbReference>
<feature type="domain" description="Cadherin" evidence="11">
    <location>
        <begin position="34"/>
        <end position="106"/>
    </location>
</feature>
<dbReference type="SMART" id="SM00181">
    <property type="entry name" value="EGF"/>
    <property type="match status" value="3"/>
</dbReference>
<dbReference type="CDD" id="cd11304">
    <property type="entry name" value="Cadherin_repeat"/>
    <property type="match status" value="3"/>
</dbReference>